<feature type="compositionally biased region" description="Acidic residues" evidence="1">
    <location>
        <begin position="131"/>
        <end position="140"/>
    </location>
</feature>
<dbReference type="PANTHER" id="PTHR33130:SF31">
    <property type="entry name" value="(RAPE) HYPOTHETICAL PROTEIN"/>
    <property type="match status" value="1"/>
</dbReference>
<dbReference type="InterPro" id="IPR012438">
    <property type="entry name" value="DUF1639"/>
</dbReference>
<organism evidence="2">
    <name type="scientific">Noccaea caerulescens</name>
    <name type="common">Alpine penny-cress</name>
    <name type="synonym">Thlaspi caerulescens</name>
    <dbReference type="NCBI Taxonomy" id="107243"/>
    <lineage>
        <taxon>Eukaryota</taxon>
        <taxon>Viridiplantae</taxon>
        <taxon>Streptophyta</taxon>
        <taxon>Embryophyta</taxon>
        <taxon>Tracheophyta</taxon>
        <taxon>Spermatophyta</taxon>
        <taxon>Magnoliopsida</taxon>
        <taxon>eudicotyledons</taxon>
        <taxon>Gunneridae</taxon>
        <taxon>Pentapetalae</taxon>
        <taxon>rosids</taxon>
        <taxon>malvids</taxon>
        <taxon>Brassicales</taxon>
        <taxon>Brassicaceae</taxon>
        <taxon>Coluteocarpeae</taxon>
        <taxon>Noccaea</taxon>
    </lineage>
</organism>
<proteinExistence type="predicted"/>
<dbReference type="PANTHER" id="PTHR33130">
    <property type="entry name" value="PUTATIVE (DUF1639)-RELATED"/>
    <property type="match status" value="1"/>
</dbReference>
<name>A0A1J3CUV6_NOCCA</name>
<dbReference type="AlphaFoldDB" id="A0A1J3CUV6"/>
<gene>
    <name evidence="2" type="ORF">GA_TR7148_c0_g1_i1_g.23573</name>
</gene>
<accession>A0A1J3CUV6</accession>
<feature type="region of interest" description="Disordered" evidence="1">
    <location>
        <begin position="125"/>
        <end position="232"/>
    </location>
</feature>
<sequence length="290" mass="33766">MVLPGEGGDYMATTTKGHERPKALHNFALPNWGKQLHMRCVKLESNGGSGGADEQQRHRRHRRSSPSQFDGATPFRFGGGFESNRNRIRLETAEDGEEEGIEEFREKIMSDLRTVADKMRKSILRKQASGVDEEEEEEEENQRNEKERRKEEELESRETEREVSPPEAPGTAAEVRPWNLRKRREAPIPETGNRNANQYCNYTGLRIIEGKPEDPSVSGNKPRRRLTSVMSKKEIEDDFMKMIGQRPSRRPKKRPRTIQKQINMLYPAYYMYDITEDLYKIPDSEENRKR</sequence>
<evidence type="ECO:0000256" key="1">
    <source>
        <dbReference type="SAM" id="MobiDB-lite"/>
    </source>
</evidence>
<feature type="compositionally biased region" description="Basic and acidic residues" evidence="1">
    <location>
        <begin position="141"/>
        <end position="164"/>
    </location>
</feature>
<protein>
    <submittedName>
        <fullName evidence="2">Uncharacterized protein</fullName>
    </submittedName>
</protein>
<evidence type="ECO:0000313" key="2">
    <source>
        <dbReference type="EMBL" id="JAU11617.1"/>
    </source>
</evidence>
<feature type="region of interest" description="Disordered" evidence="1">
    <location>
        <begin position="43"/>
        <end position="101"/>
    </location>
</feature>
<feature type="compositionally biased region" description="Polar residues" evidence="1">
    <location>
        <begin position="192"/>
        <end position="201"/>
    </location>
</feature>
<reference evidence="2" key="1">
    <citation type="submission" date="2016-07" db="EMBL/GenBank/DDBJ databases">
        <title>De novo transcriptome assembly of four accessions of the metal hyperaccumulator plant Noccaea caerulescens.</title>
        <authorList>
            <person name="Blande D."/>
            <person name="Halimaa P."/>
            <person name="Tervahauta A.I."/>
            <person name="Aarts M.G."/>
            <person name="Karenlampi S.O."/>
        </authorList>
    </citation>
    <scope>NUCLEOTIDE SEQUENCE</scope>
</reference>
<dbReference type="EMBL" id="GEVI01020703">
    <property type="protein sequence ID" value="JAU11617.1"/>
    <property type="molecule type" value="Transcribed_RNA"/>
</dbReference>
<dbReference type="Pfam" id="PF07797">
    <property type="entry name" value="DUF1639"/>
    <property type="match status" value="1"/>
</dbReference>